<feature type="domain" description="Helicase C-terminal" evidence="2">
    <location>
        <begin position="1"/>
        <end position="131"/>
    </location>
</feature>
<sequence>MLGLIKQELNTLDMSYYYLDGSTKAEERMRLVQAFNAGEKDVFLISLKAGGTGLNLTGADVVIHFDPWWNPAVEDQATDRAYRIGQRNSVQVYKLVAKNTIEEKIYALQQRKKEMIDTLIKPGENFLNKMSEDEIRKLFAD</sequence>
<gene>
    <name evidence="3" type="ORF">SDC9_104226</name>
</gene>
<dbReference type="SMART" id="SM00490">
    <property type="entry name" value="HELICc"/>
    <property type="match status" value="1"/>
</dbReference>
<dbReference type="PROSITE" id="PS51194">
    <property type="entry name" value="HELICASE_CTER"/>
    <property type="match status" value="1"/>
</dbReference>
<evidence type="ECO:0000256" key="1">
    <source>
        <dbReference type="ARBA" id="ARBA00022801"/>
    </source>
</evidence>
<accession>A0A645B6R4</accession>
<dbReference type="InterPro" id="IPR049730">
    <property type="entry name" value="SNF2/RAD54-like_C"/>
</dbReference>
<dbReference type="GO" id="GO:0016787">
    <property type="term" value="F:hydrolase activity"/>
    <property type="evidence" value="ECO:0007669"/>
    <property type="project" value="UniProtKB-KW"/>
</dbReference>
<evidence type="ECO:0000313" key="3">
    <source>
        <dbReference type="EMBL" id="MPM57404.1"/>
    </source>
</evidence>
<dbReference type="Gene3D" id="3.40.50.300">
    <property type="entry name" value="P-loop containing nucleotide triphosphate hydrolases"/>
    <property type="match status" value="1"/>
</dbReference>
<name>A0A645B6R4_9ZZZZ</name>
<dbReference type="InterPro" id="IPR001650">
    <property type="entry name" value="Helicase_C-like"/>
</dbReference>
<dbReference type="SUPFAM" id="SSF52540">
    <property type="entry name" value="P-loop containing nucleoside triphosphate hydrolases"/>
    <property type="match status" value="1"/>
</dbReference>
<dbReference type="InterPro" id="IPR027417">
    <property type="entry name" value="P-loop_NTPase"/>
</dbReference>
<dbReference type="Pfam" id="PF00271">
    <property type="entry name" value="Helicase_C"/>
    <property type="match status" value="1"/>
</dbReference>
<dbReference type="CDD" id="cd18793">
    <property type="entry name" value="SF2_C_SNF"/>
    <property type="match status" value="1"/>
</dbReference>
<dbReference type="AlphaFoldDB" id="A0A645B6R4"/>
<keyword evidence="1" id="KW-0378">Hydrolase</keyword>
<organism evidence="3">
    <name type="scientific">bioreactor metagenome</name>
    <dbReference type="NCBI Taxonomy" id="1076179"/>
    <lineage>
        <taxon>unclassified sequences</taxon>
        <taxon>metagenomes</taxon>
        <taxon>ecological metagenomes</taxon>
    </lineage>
</organism>
<dbReference type="PANTHER" id="PTHR10799">
    <property type="entry name" value="SNF2/RAD54 HELICASE FAMILY"/>
    <property type="match status" value="1"/>
</dbReference>
<proteinExistence type="predicted"/>
<dbReference type="EMBL" id="VSSQ01016252">
    <property type="protein sequence ID" value="MPM57404.1"/>
    <property type="molecule type" value="Genomic_DNA"/>
</dbReference>
<protein>
    <recommendedName>
        <fullName evidence="2">Helicase C-terminal domain-containing protein</fullName>
    </recommendedName>
</protein>
<reference evidence="3" key="1">
    <citation type="submission" date="2019-08" db="EMBL/GenBank/DDBJ databases">
        <authorList>
            <person name="Kucharzyk K."/>
            <person name="Murdoch R.W."/>
            <person name="Higgins S."/>
            <person name="Loffler F."/>
        </authorList>
    </citation>
    <scope>NUCLEOTIDE SEQUENCE</scope>
</reference>
<evidence type="ECO:0000259" key="2">
    <source>
        <dbReference type="PROSITE" id="PS51194"/>
    </source>
</evidence>
<comment type="caution">
    <text evidence="3">The sequence shown here is derived from an EMBL/GenBank/DDBJ whole genome shotgun (WGS) entry which is preliminary data.</text>
</comment>